<gene>
    <name evidence="1" type="ORF">BRAA04T16366Z</name>
</gene>
<dbReference type="AlphaFoldDB" id="A0A3P6C7D6"/>
<organism evidence="1">
    <name type="scientific">Brassica campestris</name>
    <name type="common">Field mustard</name>
    <dbReference type="NCBI Taxonomy" id="3711"/>
    <lineage>
        <taxon>Eukaryota</taxon>
        <taxon>Viridiplantae</taxon>
        <taxon>Streptophyta</taxon>
        <taxon>Embryophyta</taxon>
        <taxon>Tracheophyta</taxon>
        <taxon>Spermatophyta</taxon>
        <taxon>Magnoliopsida</taxon>
        <taxon>eudicotyledons</taxon>
        <taxon>Gunneridae</taxon>
        <taxon>Pentapetalae</taxon>
        <taxon>rosids</taxon>
        <taxon>malvids</taxon>
        <taxon>Brassicales</taxon>
        <taxon>Brassicaceae</taxon>
        <taxon>Brassiceae</taxon>
        <taxon>Brassica</taxon>
    </lineage>
</organism>
<dbReference type="EMBL" id="LR031576">
    <property type="protein sequence ID" value="VDD11246.1"/>
    <property type="molecule type" value="Genomic_DNA"/>
</dbReference>
<accession>A0A3P6C7D6</accession>
<evidence type="ECO:0000313" key="1">
    <source>
        <dbReference type="EMBL" id="VDD11246.1"/>
    </source>
</evidence>
<sequence length="79" mass="8936">MQRADRIASAAMSGDLTKFEPLIPDKEMSEVDMRSSTLSLPSSCLSSKHRVSCKWSIRLPLFFSMIVSERSEHMQFSPV</sequence>
<name>A0A3P6C7D6_BRACM</name>
<proteinExistence type="predicted"/>
<reference evidence="1" key="1">
    <citation type="submission" date="2018-11" db="EMBL/GenBank/DDBJ databases">
        <authorList>
            <consortium name="Genoscope - CEA"/>
            <person name="William W."/>
        </authorList>
    </citation>
    <scope>NUCLEOTIDE SEQUENCE</scope>
</reference>
<protein>
    <submittedName>
        <fullName evidence="1">Uncharacterized protein</fullName>
    </submittedName>
</protein>